<evidence type="ECO:0000256" key="1">
    <source>
        <dbReference type="SAM" id="Phobius"/>
    </source>
</evidence>
<dbReference type="EMBL" id="AKWR02000155">
    <property type="protein sequence ID" value="EMJ35790.1"/>
    <property type="molecule type" value="Genomic_DNA"/>
</dbReference>
<comment type="caution">
    <text evidence="2">The sequence shown here is derived from an EMBL/GenBank/DDBJ whole genome shotgun (WGS) entry which is preliminary data.</text>
</comment>
<protein>
    <submittedName>
        <fullName evidence="2">SLBB domain protein</fullName>
    </submittedName>
</protein>
<keyword evidence="1" id="KW-0472">Membrane</keyword>
<keyword evidence="1" id="KW-0812">Transmembrane</keyword>
<reference evidence="2 3" key="1">
    <citation type="submission" date="2013-01" db="EMBL/GenBank/DDBJ databases">
        <authorList>
            <person name="Harkins D.M."/>
            <person name="Durkin A.S."/>
            <person name="Brinkac L.M."/>
            <person name="Haft D.H."/>
            <person name="Selengut J.D."/>
            <person name="Sanka R."/>
            <person name="DePew J."/>
            <person name="Purushe J."/>
            <person name="Peacock S.J."/>
            <person name="Thaipadungpanit J."/>
            <person name="Wuthiekanun V.W."/>
            <person name="Day N.P."/>
            <person name="Vinetz J.M."/>
            <person name="Sutton G.G."/>
            <person name="Nierman W.C."/>
            <person name="Fouts D.E."/>
        </authorList>
    </citation>
    <scope>NUCLEOTIDE SEQUENCE [LARGE SCALE GENOMIC DNA]</scope>
    <source>
        <strain evidence="2 3">FPW1039</strain>
    </source>
</reference>
<accession>A0A0F6ICL5</accession>
<dbReference type="Proteomes" id="UP000012164">
    <property type="component" value="Unassembled WGS sequence"/>
</dbReference>
<proteinExistence type="predicted"/>
<dbReference type="AlphaFoldDB" id="A0A0F6ICL5"/>
<evidence type="ECO:0000313" key="2">
    <source>
        <dbReference type="EMBL" id="EMJ35790.1"/>
    </source>
</evidence>
<keyword evidence="1" id="KW-1133">Transmembrane helix</keyword>
<dbReference type="SUPFAM" id="SSF142984">
    <property type="entry name" value="Nqo1 middle domain-like"/>
    <property type="match status" value="1"/>
</dbReference>
<sequence>MEIWEQLFMKTTIRVFAGIVLFLSVGFFLRKNREQIRSIFQSEAIAASIHGNVVHPGVYRLHKGDTLDDLVRLAGGLKKPSTLELDLDREILDGQTIELKE</sequence>
<organism evidence="2 3">
    <name type="scientific">Leptospira interrogans str. FPW1039</name>
    <dbReference type="NCBI Taxonomy" id="1193040"/>
    <lineage>
        <taxon>Bacteria</taxon>
        <taxon>Pseudomonadati</taxon>
        <taxon>Spirochaetota</taxon>
        <taxon>Spirochaetia</taxon>
        <taxon>Leptospirales</taxon>
        <taxon>Leptospiraceae</taxon>
        <taxon>Leptospira</taxon>
    </lineage>
</organism>
<feature type="transmembrane region" description="Helical" evidence="1">
    <location>
        <begin position="12"/>
        <end position="29"/>
    </location>
</feature>
<name>A0A0F6ICL5_LEPIR</name>
<gene>
    <name evidence="2" type="ORF">LEP1GSC079_3838</name>
</gene>
<dbReference type="Gene3D" id="3.10.560.10">
    <property type="entry name" value="Outer membrane lipoprotein wza domain like"/>
    <property type="match status" value="1"/>
</dbReference>
<evidence type="ECO:0000313" key="3">
    <source>
        <dbReference type="Proteomes" id="UP000012164"/>
    </source>
</evidence>